<evidence type="ECO:0000313" key="11">
    <source>
        <dbReference type="EMBL" id="PVD19330.1"/>
    </source>
</evidence>
<protein>
    <recommendedName>
        <fullName evidence="10">G-protein coupled receptors family 1 profile domain-containing protein</fullName>
    </recommendedName>
</protein>
<keyword evidence="6" id="KW-0675">Receptor</keyword>
<accession>A0A2T7NDS6</accession>
<feature type="transmembrane region" description="Helical" evidence="8">
    <location>
        <begin position="176"/>
        <end position="197"/>
    </location>
</feature>
<dbReference type="CDD" id="cd14978">
    <property type="entry name" value="7tmA_FMRFamide_R-like"/>
    <property type="match status" value="1"/>
</dbReference>
<feature type="domain" description="G-protein coupled receptors family 1 profile" evidence="10">
    <location>
        <begin position="77"/>
        <end position="365"/>
    </location>
</feature>
<dbReference type="GO" id="GO:0004930">
    <property type="term" value="F:G protein-coupled receptor activity"/>
    <property type="evidence" value="ECO:0007669"/>
    <property type="project" value="UniProtKB-KW"/>
</dbReference>
<evidence type="ECO:0000256" key="3">
    <source>
        <dbReference type="ARBA" id="ARBA00022989"/>
    </source>
</evidence>
<proteinExistence type="predicted"/>
<feature type="signal peptide" evidence="9">
    <location>
        <begin position="1"/>
        <end position="20"/>
    </location>
</feature>
<evidence type="ECO:0000256" key="4">
    <source>
        <dbReference type="ARBA" id="ARBA00023040"/>
    </source>
</evidence>
<evidence type="ECO:0000313" key="12">
    <source>
        <dbReference type="Proteomes" id="UP000245119"/>
    </source>
</evidence>
<comment type="caution">
    <text evidence="11">The sequence shown here is derived from an EMBL/GenBank/DDBJ whole genome shotgun (WGS) entry which is preliminary data.</text>
</comment>
<evidence type="ECO:0000256" key="6">
    <source>
        <dbReference type="ARBA" id="ARBA00023170"/>
    </source>
</evidence>
<dbReference type="SUPFAM" id="SSF81321">
    <property type="entry name" value="Family A G protein-coupled receptor-like"/>
    <property type="match status" value="1"/>
</dbReference>
<dbReference type="GO" id="GO:0005886">
    <property type="term" value="C:plasma membrane"/>
    <property type="evidence" value="ECO:0007669"/>
    <property type="project" value="TreeGrafter"/>
</dbReference>
<feature type="transmembrane region" description="Helical" evidence="8">
    <location>
        <begin position="355"/>
        <end position="372"/>
    </location>
</feature>
<keyword evidence="12" id="KW-1185">Reference proteome</keyword>
<reference evidence="11 12" key="1">
    <citation type="submission" date="2018-04" db="EMBL/GenBank/DDBJ databases">
        <title>The genome of golden apple snail Pomacea canaliculata provides insight into stress tolerance and invasive adaptation.</title>
        <authorList>
            <person name="Liu C."/>
            <person name="Liu B."/>
            <person name="Ren Y."/>
            <person name="Zhang Y."/>
            <person name="Wang H."/>
            <person name="Li S."/>
            <person name="Jiang F."/>
            <person name="Yin L."/>
            <person name="Zhang G."/>
            <person name="Qian W."/>
            <person name="Fan W."/>
        </authorList>
    </citation>
    <scope>NUCLEOTIDE SEQUENCE [LARGE SCALE GENOMIC DNA]</scope>
    <source>
        <strain evidence="11">SZHN2017</strain>
        <tissue evidence="11">Muscle</tissue>
    </source>
</reference>
<dbReference type="InterPro" id="IPR017452">
    <property type="entry name" value="GPCR_Rhodpsn_7TM"/>
</dbReference>
<evidence type="ECO:0000256" key="5">
    <source>
        <dbReference type="ARBA" id="ARBA00023136"/>
    </source>
</evidence>
<organism evidence="11 12">
    <name type="scientific">Pomacea canaliculata</name>
    <name type="common">Golden apple snail</name>
    <dbReference type="NCBI Taxonomy" id="400727"/>
    <lineage>
        <taxon>Eukaryota</taxon>
        <taxon>Metazoa</taxon>
        <taxon>Spiralia</taxon>
        <taxon>Lophotrochozoa</taxon>
        <taxon>Mollusca</taxon>
        <taxon>Gastropoda</taxon>
        <taxon>Caenogastropoda</taxon>
        <taxon>Architaenioglossa</taxon>
        <taxon>Ampullarioidea</taxon>
        <taxon>Ampullariidae</taxon>
        <taxon>Pomacea</taxon>
    </lineage>
</organism>
<keyword evidence="5 8" id="KW-0472">Membrane</keyword>
<evidence type="ECO:0000256" key="9">
    <source>
        <dbReference type="SAM" id="SignalP"/>
    </source>
</evidence>
<keyword evidence="4" id="KW-0297">G-protein coupled receptor</keyword>
<feature type="transmembrane region" description="Helical" evidence="8">
    <location>
        <begin position="247"/>
        <end position="268"/>
    </location>
</feature>
<feature type="transmembrane region" description="Helical" evidence="8">
    <location>
        <begin position="289"/>
        <end position="314"/>
    </location>
</feature>
<dbReference type="Gene3D" id="1.20.1070.10">
    <property type="entry name" value="Rhodopsin 7-helix transmembrane proteins"/>
    <property type="match status" value="1"/>
</dbReference>
<evidence type="ECO:0000256" key="7">
    <source>
        <dbReference type="ARBA" id="ARBA00023224"/>
    </source>
</evidence>
<dbReference type="EMBL" id="PZQS01000013">
    <property type="protein sequence ID" value="PVD19330.1"/>
    <property type="molecule type" value="Genomic_DNA"/>
</dbReference>
<dbReference type="AlphaFoldDB" id="A0A2T7NDS6"/>
<feature type="chain" id="PRO_5015750348" description="G-protein coupled receptors family 1 profile domain-containing protein" evidence="9">
    <location>
        <begin position="21"/>
        <end position="432"/>
    </location>
</feature>
<name>A0A2T7NDS6_POMCA</name>
<dbReference type="InterPro" id="IPR000276">
    <property type="entry name" value="GPCR_Rhodpsn"/>
</dbReference>
<dbReference type="OrthoDB" id="9990906at2759"/>
<dbReference type="STRING" id="400727.A0A2T7NDS6"/>
<keyword evidence="3 8" id="KW-1133">Transmembrane helix</keyword>
<evidence type="ECO:0000256" key="8">
    <source>
        <dbReference type="SAM" id="Phobius"/>
    </source>
</evidence>
<feature type="transmembrane region" description="Helical" evidence="8">
    <location>
        <begin position="65"/>
        <end position="85"/>
    </location>
</feature>
<comment type="subcellular location">
    <subcellularLocation>
        <location evidence="1">Membrane</location>
        <topology evidence="1">Multi-pass membrane protein</topology>
    </subcellularLocation>
</comment>
<keyword evidence="7" id="KW-0807">Transducer</keyword>
<dbReference type="Proteomes" id="UP000245119">
    <property type="component" value="Linkage Group LG13"/>
</dbReference>
<gene>
    <name evidence="11" type="ORF">C0Q70_19817</name>
</gene>
<evidence type="ECO:0000256" key="2">
    <source>
        <dbReference type="ARBA" id="ARBA00022692"/>
    </source>
</evidence>
<dbReference type="Pfam" id="PF00001">
    <property type="entry name" value="7tm_1"/>
    <property type="match status" value="1"/>
</dbReference>
<dbReference type="PANTHER" id="PTHR24243:SF233">
    <property type="entry name" value="THYROTROPIN-RELEASING HORMONE RECEPTOR"/>
    <property type="match status" value="1"/>
</dbReference>
<feature type="transmembrane region" description="Helical" evidence="8">
    <location>
        <begin position="135"/>
        <end position="155"/>
    </location>
</feature>
<keyword evidence="9" id="KW-0732">Signal</keyword>
<evidence type="ECO:0000259" key="10">
    <source>
        <dbReference type="PROSITE" id="PS50262"/>
    </source>
</evidence>
<dbReference type="PROSITE" id="PS50262">
    <property type="entry name" value="G_PROTEIN_RECEP_F1_2"/>
    <property type="match status" value="1"/>
</dbReference>
<keyword evidence="2 8" id="KW-0812">Transmembrane</keyword>
<dbReference type="PANTHER" id="PTHR24243">
    <property type="entry name" value="G-PROTEIN COUPLED RECEPTOR"/>
    <property type="match status" value="1"/>
</dbReference>
<evidence type="ECO:0000256" key="1">
    <source>
        <dbReference type="ARBA" id="ARBA00004141"/>
    </source>
</evidence>
<feature type="transmembrane region" description="Helical" evidence="8">
    <location>
        <begin position="97"/>
        <end position="115"/>
    </location>
</feature>
<sequence length="432" mass="48944">MYFVLCVLWLLFVTASNVSAFENVTYTNVTTTRTTFNETKTVAPSNTAKHDYAVHDAKNIAIDRYVTPFIYLVGFPGNILSFIIWIQKRMRHSSGCYLAALALDDFVFLSLHVVFELHMAWQVHLLNTTMVCQVFPIVFMASQYLGPLLVLGFTTERYISICHPFRREKYCTVRRAKIVIAILVVLAICLSAVQGYFYTMHAGSLNNDTSTSSNDTHQQSMDCGPRPEVSAGGTTSLMLLWNLSIEILTFLLVPLAVLSLNILVIAELRRMSRVESHTLQSHSQRTSATTVMLLAVSFYLILTTLPVTIVYSLFFEFNYENLIHPNGSLINPEDPQNQRVMTYELVLTSIKEYGTTQYAFNIFIYVITGKIFRKELKKLFLRAVCAKFTLSIPKEYSSLKSSVRGSNKTKSVWVSMNGHGDNELRDTEETNV</sequence>